<keyword evidence="2" id="KW-1185">Reference proteome</keyword>
<dbReference type="VEuPathDB" id="FungiDB:LCOR_12038.1"/>
<gene>
    <name evidence="1" type="ORF">LCOR_12038.1</name>
</gene>
<organism evidence="1 2">
    <name type="scientific">Lichtheimia corymbifera JMRC:FSU:9682</name>
    <dbReference type="NCBI Taxonomy" id="1263082"/>
    <lineage>
        <taxon>Eukaryota</taxon>
        <taxon>Fungi</taxon>
        <taxon>Fungi incertae sedis</taxon>
        <taxon>Mucoromycota</taxon>
        <taxon>Mucoromycotina</taxon>
        <taxon>Mucoromycetes</taxon>
        <taxon>Mucorales</taxon>
        <taxon>Lichtheimiaceae</taxon>
        <taxon>Lichtheimia</taxon>
    </lineage>
</organism>
<accession>A0A068SFW9</accession>
<dbReference type="Proteomes" id="UP000027586">
    <property type="component" value="Unassembled WGS sequence"/>
</dbReference>
<dbReference type="AlphaFoldDB" id="A0A068SFW9"/>
<comment type="caution">
    <text evidence="1">The sequence shown here is derived from an EMBL/GenBank/DDBJ whole genome shotgun (WGS) entry which is preliminary data.</text>
</comment>
<sequence>MCPKTLPCSPAPERRNLVYTCIILEPFPPCVSIRLQYNTYCLVVVEVVIDHGCHALLNGYCYREKVMCCAVVVDCRLSSCVSFPMSAIELQRLPSSSTTDTLIWKRMAATNKASPLCSSFSDATMMALVVDTGCICMASSSAAPSHPTSSYVTTTFTITSARRIIQEISHIFRHVYPSDQHTPRFWISDSFSTQEVTWFMQHNGSP</sequence>
<name>A0A068SFW9_9FUNG</name>
<protein>
    <submittedName>
        <fullName evidence="1">Uncharacterized protein</fullName>
    </submittedName>
</protein>
<evidence type="ECO:0000313" key="1">
    <source>
        <dbReference type="EMBL" id="CDH61258.1"/>
    </source>
</evidence>
<proteinExistence type="predicted"/>
<evidence type="ECO:0000313" key="2">
    <source>
        <dbReference type="Proteomes" id="UP000027586"/>
    </source>
</evidence>
<dbReference type="EMBL" id="CBTN010000165">
    <property type="protein sequence ID" value="CDH61258.1"/>
    <property type="molecule type" value="Genomic_DNA"/>
</dbReference>
<reference evidence="1" key="1">
    <citation type="submission" date="2013-08" db="EMBL/GenBank/DDBJ databases">
        <title>Gene expansion shapes genome architecture in the human pathogen Lichtheimia corymbifera: an evolutionary genomics analysis in the ancient terrestrial Mucorales (Mucoromycotina).</title>
        <authorList>
            <person name="Schwartze V.U."/>
            <person name="Winter S."/>
            <person name="Shelest E."/>
            <person name="Marcet-Houben M."/>
            <person name="Horn F."/>
            <person name="Wehner S."/>
            <person name="Hoffmann K."/>
            <person name="Riege K."/>
            <person name="Sammeth M."/>
            <person name="Nowrousian M."/>
            <person name="Valiante V."/>
            <person name="Linde J."/>
            <person name="Jacobsen I.D."/>
            <person name="Marz M."/>
            <person name="Brakhage A.A."/>
            <person name="Gabaldon T."/>
            <person name="Bocker S."/>
            <person name="Voigt K."/>
        </authorList>
    </citation>
    <scope>NUCLEOTIDE SEQUENCE [LARGE SCALE GENOMIC DNA]</scope>
    <source>
        <strain evidence="1">FSU 9682</strain>
    </source>
</reference>